<protein>
    <submittedName>
        <fullName evidence="1">Uncharacterized protein</fullName>
    </submittedName>
</protein>
<evidence type="ECO:0000313" key="2">
    <source>
        <dbReference type="Proteomes" id="UP000259270"/>
    </source>
</evidence>
<evidence type="ECO:0000313" key="1">
    <source>
        <dbReference type="EMBL" id="ATI18311.1"/>
    </source>
</evidence>
<dbReference type="KEGG" id="vg:55605031"/>
<dbReference type="Proteomes" id="UP000259270">
    <property type="component" value="Segment"/>
</dbReference>
<dbReference type="RefSeq" id="YP_009834963.1">
    <property type="nucleotide sequence ID" value="NC_048674.1"/>
</dbReference>
<proteinExistence type="predicted"/>
<reference evidence="1 2" key="1">
    <citation type="submission" date="2017-07" db="EMBL/GenBank/DDBJ databases">
        <title>In vitro design and evaluation of phage cocktails against multidrug-resistant Aeromonas salmonicida.</title>
        <authorList>
            <person name="Chen L."/>
            <person name="Yuan S."/>
            <person name="Ma Y."/>
        </authorList>
    </citation>
    <scope>NUCLEOTIDE SEQUENCE [LARGE SCALE GENOMIC DNA]</scope>
</reference>
<dbReference type="GeneID" id="55605031"/>
<keyword evidence="2" id="KW-1185">Reference proteome</keyword>
<dbReference type="EMBL" id="MF498775">
    <property type="protein sequence ID" value="ATI18311.1"/>
    <property type="molecule type" value="Genomic_DNA"/>
</dbReference>
<organism evidence="1 2">
    <name type="scientific">Aeromonas phage AS-sw</name>
    <dbReference type="NCBI Taxonomy" id="2026113"/>
    <lineage>
        <taxon>Viruses</taxon>
        <taxon>Duplodnaviria</taxon>
        <taxon>Heunggongvirae</taxon>
        <taxon>Uroviricota</taxon>
        <taxon>Caudoviricetes</taxon>
        <taxon>Pantevenvirales</taxon>
        <taxon>Straboviridae</taxon>
        <taxon>Emmerichvirinae</taxon>
        <taxon>Ceceduovirus</taxon>
        <taxon>Ceceduovirus assw</taxon>
    </lineage>
</organism>
<sequence>MIDVYRICTFLREANEDDDGLGWYDTSPSVMVVDGVIIIQIQYYGDDGKLYQIVRRYDEKDMVEDHMIRYNIQQICNELIEAMS</sequence>
<accession>A0A291LG49</accession>
<name>A0A291LG49_9CAUD</name>